<evidence type="ECO:0000313" key="3">
    <source>
        <dbReference type="Proteomes" id="UP000250140"/>
    </source>
</evidence>
<sequence>MQRYHIRRVYASGVHGSISVRDASRYFLRGHHLYDQDLHPIEPIQYHGRGAFQLQPSMNPNHPPYVTTINDEVHNSNSFLGEAQEVERAQETPVKGFDMLITSNTAYRTPGFRHSRSIRTRSRLSVSAPVTVHGSPTSSVASTHQGDGSQELLAYKERMEETQQLIEKVRGDLGWVEHTPAIAVEGPGNRFIIGRPSSMKKVYVTLVAVSSIKIRIRVETNGEADCFGRVNGQTTAP</sequence>
<reference evidence="2 3" key="1">
    <citation type="journal article" date="2016" name="Nat. Commun.">
        <title>Ectomycorrhizal ecology is imprinted in the genome of the dominant symbiotic fungus Cenococcum geophilum.</title>
        <authorList>
            <consortium name="DOE Joint Genome Institute"/>
            <person name="Peter M."/>
            <person name="Kohler A."/>
            <person name="Ohm R.A."/>
            <person name="Kuo A."/>
            <person name="Krutzmann J."/>
            <person name="Morin E."/>
            <person name="Arend M."/>
            <person name="Barry K.W."/>
            <person name="Binder M."/>
            <person name="Choi C."/>
            <person name="Clum A."/>
            <person name="Copeland A."/>
            <person name="Grisel N."/>
            <person name="Haridas S."/>
            <person name="Kipfer T."/>
            <person name="LaButti K."/>
            <person name="Lindquist E."/>
            <person name="Lipzen A."/>
            <person name="Maire R."/>
            <person name="Meier B."/>
            <person name="Mihaltcheva S."/>
            <person name="Molinier V."/>
            <person name="Murat C."/>
            <person name="Poggeler S."/>
            <person name="Quandt C.A."/>
            <person name="Sperisen C."/>
            <person name="Tritt A."/>
            <person name="Tisserant E."/>
            <person name="Crous P.W."/>
            <person name="Henrissat B."/>
            <person name="Nehls U."/>
            <person name="Egli S."/>
            <person name="Spatafora J.W."/>
            <person name="Grigoriev I.V."/>
            <person name="Martin F.M."/>
        </authorList>
    </citation>
    <scope>NUCLEOTIDE SEQUENCE [LARGE SCALE GENOMIC DNA]</scope>
    <source>
        <strain evidence="2 3">CBS 207.34</strain>
    </source>
</reference>
<accession>A0A8E2F272</accession>
<proteinExistence type="predicted"/>
<keyword evidence="3" id="KW-1185">Reference proteome</keyword>
<evidence type="ECO:0000256" key="1">
    <source>
        <dbReference type="SAM" id="MobiDB-lite"/>
    </source>
</evidence>
<evidence type="ECO:0000313" key="2">
    <source>
        <dbReference type="EMBL" id="OCL09181.1"/>
    </source>
</evidence>
<protein>
    <submittedName>
        <fullName evidence="2">Uncharacterized protein</fullName>
    </submittedName>
</protein>
<feature type="compositionally biased region" description="Polar residues" evidence="1">
    <location>
        <begin position="134"/>
        <end position="148"/>
    </location>
</feature>
<feature type="region of interest" description="Disordered" evidence="1">
    <location>
        <begin position="123"/>
        <end position="148"/>
    </location>
</feature>
<dbReference type="EMBL" id="KV749493">
    <property type="protein sequence ID" value="OCL09181.1"/>
    <property type="molecule type" value="Genomic_DNA"/>
</dbReference>
<gene>
    <name evidence="2" type="ORF">AOQ84DRAFT_363493</name>
</gene>
<dbReference type="AlphaFoldDB" id="A0A8E2F272"/>
<dbReference type="Proteomes" id="UP000250140">
    <property type="component" value="Unassembled WGS sequence"/>
</dbReference>
<name>A0A8E2F272_9PEZI</name>
<organism evidence="2 3">
    <name type="scientific">Glonium stellatum</name>
    <dbReference type="NCBI Taxonomy" id="574774"/>
    <lineage>
        <taxon>Eukaryota</taxon>
        <taxon>Fungi</taxon>
        <taxon>Dikarya</taxon>
        <taxon>Ascomycota</taxon>
        <taxon>Pezizomycotina</taxon>
        <taxon>Dothideomycetes</taxon>
        <taxon>Pleosporomycetidae</taxon>
        <taxon>Gloniales</taxon>
        <taxon>Gloniaceae</taxon>
        <taxon>Glonium</taxon>
    </lineage>
</organism>